<dbReference type="EMBL" id="JARESE010000070">
    <property type="protein sequence ID" value="MDE8654045.1"/>
    <property type="molecule type" value="Genomic_DNA"/>
</dbReference>
<dbReference type="SMART" id="SM00862">
    <property type="entry name" value="Trans_reg_C"/>
    <property type="match status" value="1"/>
</dbReference>
<keyword evidence="7" id="KW-1185">Reference proteome</keyword>
<proteinExistence type="predicted"/>
<dbReference type="Pfam" id="PF00072">
    <property type="entry name" value="Response_reg"/>
    <property type="match status" value="1"/>
</dbReference>
<feature type="domain" description="OmpR/PhoB-type" evidence="5">
    <location>
        <begin position="128"/>
        <end position="226"/>
    </location>
</feature>
<accession>A0ABT5WVV8</accession>
<feature type="DNA-binding region" description="OmpR/PhoB-type" evidence="3">
    <location>
        <begin position="128"/>
        <end position="226"/>
    </location>
</feature>
<dbReference type="RefSeq" id="WP_275230160.1">
    <property type="nucleotide sequence ID" value="NZ_JARESE010000070.1"/>
</dbReference>
<dbReference type="Proteomes" id="UP001216253">
    <property type="component" value="Unassembled WGS sequence"/>
</dbReference>
<sequence length="228" mass="25268">MTRRILVVEDDTATAGFLRSGLEDAGYQVEWAAEGRRGLQLAQRPGLDGIVLDRMLPALDGLSLLEILRAQGCDTPVIILSAIGSTDERVRGLRAGSDDYLVKPFAMTELLARLEVLHRRRVAAPGIVTRLACADLTLDLLASRAERAGQVLLLQPRAIQLLEFLMRNQGQVVTRSMIFQQVWNYDFDPGTNVIDVYVSNLRKEIDRPGLVPLLHTVRGAGYRLGPRE</sequence>
<dbReference type="Gene3D" id="1.10.10.10">
    <property type="entry name" value="Winged helix-like DNA-binding domain superfamily/Winged helix DNA-binding domain"/>
    <property type="match status" value="1"/>
</dbReference>
<protein>
    <submittedName>
        <fullName evidence="6">Response regulator transcription factor</fullName>
    </submittedName>
</protein>
<dbReference type="SMART" id="SM00448">
    <property type="entry name" value="REC"/>
    <property type="match status" value="1"/>
</dbReference>
<dbReference type="Gene3D" id="3.40.50.2300">
    <property type="match status" value="1"/>
</dbReference>
<dbReference type="Gene3D" id="6.10.250.690">
    <property type="match status" value="1"/>
</dbReference>
<comment type="caution">
    <text evidence="6">The sequence shown here is derived from an EMBL/GenBank/DDBJ whole genome shotgun (WGS) entry which is preliminary data.</text>
</comment>
<dbReference type="InterPro" id="IPR036388">
    <property type="entry name" value="WH-like_DNA-bd_sf"/>
</dbReference>
<dbReference type="InterPro" id="IPR001789">
    <property type="entry name" value="Sig_transdc_resp-reg_receiver"/>
</dbReference>
<evidence type="ECO:0000259" key="5">
    <source>
        <dbReference type="PROSITE" id="PS51755"/>
    </source>
</evidence>
<dbReference type="InterPro" id="IPR011006">
    <property type="entry name" value="CheY-like_superfamily"/>
</dbReference>
<evidence type="ECO:0000313" key="6">
    <source>
        <dbReference type="EMBL" id="MDE8654045.1"/>
    </source>
</evidence>
<name>A0ABT5WVV8_9SPHN</name>
<dbReference type="InterPro" id="IPR001867">
    <property type="entry name" value="OmpR/PhoB-type_DNA-bd"/>
</dbReference>
<reference evidence="6 7" key="1">
    <citation type="submission" date="2023-03" db="EMBL/GenBank/DDBJ databases">
        <title>NovoSphingobium album sp. nov. isolated from polycyclic aromatic hydrocarbons- and heavy-metal polluted soil.</title>
        <authorList>
            <person name="Liu Z."/>
            <person name="Wang K."/>
        </authorList>
    </citation>
    <scope>NUCLEOTIDE SEQUENCE [LARGE SCALE GENOMIC DNA]</scope>
    <source>
        <strain evidence="6 7">H3SJ31-1</strain>
    </source>
</reference>
<keyword evidence="2" id="KW-0597">Phosphoprotein</keyword>
<evidence type="ECO:0000256" key="3">
    <source>
        <dbReference type="PROSITE-ProRule" id="PRU01091"/>
    </source>
</evidence>
<dbReference type="PANTHER" id="PTHR48111:SF76">
    <property type="entry name" value="TWO-COMPONENT RESPONSE REGULATOR"/>
    <property type="match status" value="1"/>
</dbReference>
<feature type="domain" description="Response regulatory" evidence="4">
    <location>
        <begin position="4"/>
        <end position="118"/>
    </location>
</feature>
<dbReference type="PROSITE" id="PS51755">
    <property type="entry name" value="OMPR_PHOB"/>
    <property type="match status" value="1"/>
</dbReference>
<dbReference type="InterPro" id="IPR039420">
    <property type="entry name" value="WalR-like"/>
</dbReference>
<evidence type="ECO:0000256" key="2">
    <source>
        <dbReference type="PROSITE-ProRule" id="PRU00169"/>
    </source>
</evidence>
<evidence type="ECO:0000313" key="7">
    <source>
        <dbReference type="Proteomes" id="UP001216253"/>
    </source>
</evidence>
<dbReference type="SUPFAM" id="SSF52172">
    <property type="entry name" value="CheY-like"/>
    <property type="match status" value="1"/>
</dbReference>
<gene>
    <name evidence="6" type="ORF">PYV00_20330</name>
</gene>
<evidence type="ECO:0000256" key="1">
    <source>
        <dbReference type="ARBA" id="ARBA00023125"/>
    </source>
</evidence>
<dbReference type="Pfam" id="PF00486">
    <property type="entry name" value="Trans_reg_C"/>
    <property type="match status" value="1"/>
</dbReference>
<dbReference type="PANTHER" id="PTHR48111">
    <property type="entry name" value="REGULATOR OF RPOS"/>
    <property type="match status" value="1"/>
</dbReference>
<feature type="modified residue" description="4-aspartylphosphate" evidence="2">
    <location>
        <position position="53"/>
    </location>
</feature>
<dbReference type="CDD" id="cd00383">
    <property type="entry name" value="trans_reg_C"/>
    <property type="match status" value="1"/>
</dbReference>
<keyword evidence="1 3" id="KW-0238">DNA-binding</keyword>
<evidence type="ECO:0000259" key="4">
    <source>
        <dbReference type="PROSITE" id="PS50110"/>
    </source>
</evidence>
<dbReference type="PROSITE" id="PS50110">
    <property type="entry name" value="RESPONSE_REGULATORY"/>
    <property type="match status" value="1"/>
</dbReference>
<organism evidence="6 7">
    <name type="scientific">Novosphingobium album</name>
    <name type="common">ex Liu et al. 2023</name>
    <dbReference type="NCBI Taxonomy" id="3031130"/>
    <lineage>
        <taxon>Bacteria</taxon>
        <taxon>Pseudomonadati</taxon>
        <taxon>Pseudomonadota</taxon>
        <taxon>Alphaproteobacteria</taxon>
        <taxon>Sphingomonadales</taxon>
        <taxon>Sphingomonadaceae</taxon>
        <taxon>Novosphingobium</taxon>
    </lineage>
</organism>